<dbReference type="Proteomes" id="UP000005408">
    <property type="component" value="Unassembled WGS sequence"/>
</dbReference>
<feature type="compositionally biased region" description="Low complexity" evidence="1">
    <location>
        <begin position="438"/>
        <end position="454"/>
    </location>
</feature>
<organism evidence="3 4">
    <name type="scientific">Magallana gigas</name>
    <name type="common">Pacific oyster</name>
    <name type="synonym">Crassostrea gigas</name>
    <dbReference type="NCBI Taxonomy" id="29159"/>
    <lineage>
        <taxon>Eukaryota</taxon>
        <taxon>Metazoa</taxon>
        <taxon>Spiralia</taxon>
        <taxon>Lophotrochozoa</taxon>
        <taxon>Mollusca</taxon>
        <taxon>Bivalvia</taxon>
        <taxon>Autobranchia</taxon>
        <taxon>Pteriomorphia</taxon>
        <taxon>Ostreida</taxon>
        <taxon>Ostreoidea</taxon>
        <taxon>Ostreidae</taxon>
        <taxon>Magallana</taxon>
    </lineage>
</organism>
<evidence type="ECO:0000313" key="3">
    <source>
        <dbReference type="EnsemblMetazoa" id="G5624.9:cds"/>
    </source>
</evidence>
<sequence>MISYHKIYMSPVQSSNLQSQLCGLWKKQKFCDAVIKSDNISVIAHSLVLAASCPKLQSMEAYSFGSLLEIRVDSDITKESVMAFLQYLYEGYLMLTEENYCHVEKLAHSMHIDSIISYCKDFNQSILSSRSDIHETTDQADFKHVRTTNLLRVLDSSEKRLHESSVNRDSSKRLKQSSSNHCSSESISVKQESPLGVTQSLGGGIGGTELKQGPSASNQSESYLTSSNKVSLNINSEKAAASGDGGIFYSNPNFKEGSSTSLNSTGPPHVQVSSCGSQLNGSPLPLTISNVHSLQTVQSSNFELGKKTPQTEPYPVLLKEVRQSSSPFSCNLAKVSASCAGIDKDDKRPISSQSLSLQQQFKKSSRKFREKSESQTCTSTSNSVTSTDPSTEVSLSIVKIEPEDSIIQTDEGMFLSTAQRDETQTSQSSWLHDNPSMSSEENLSQEETSSSLTSRTGILSVNRRNIAGRAYEKGIPTGIDYRRSIIDYMESNGARLGEYSLPRALPGCIQSGRASLYNRVDAAD</sequence>
<dbReference type="InterPro" id="IPR011333">
    <property type="entry name" value="SKP1/BTB/POZ_sf"/>
</dbReference>
<feature type="compositionally biased region" description="Polar residues" evidence="1">
    <location>
        <begin position="424"/>
        <end position="437"/>
    </location>
</feature>
<dbReference type="AlphaFoldDB" id="A0A8W8NCV5"/>
<dbReference type="Pfam" id="PF00651">
    <property type="entry name" value="BTB"/>
    <property type="match status" value="1"/>
</dbReference>
<feature type="compositionally biased region" description="Low complexity" evidence="1">
    <location>
        <begin position="374"/>
        <end position="391"/>
    </location>
</feature>
<feature type="domain" description="BTB" evidence="2">
    <location>
        <begin position="31"/>
        <end position="97"/>
    </location>
</feature>
<proteinExistence type="predicted"/>
<accession>A0A8W8NCV5</accession>
<feature type="region of interest" description="Disordered" evidence="1">
    <location>
        <begin position="257"/>
        <end position="277"/>
    </location>
</feature>
<feature type="region of interest" description="Disordered" evidence="1">
    <location>
        <begin position="419"/>
        <end position="454"/>
    </location>
</feature>
<dbReference type="InterPro" id="IPR000210">
    <property type="entry name" value="BTB/POZ_dom"/>
</dbReference>
<evidence type="ECO:0000313" key="4">
    <source>
        <dbReference type="Proteomes" id="UP000005408"/>
    </source>
</evidence>
<dbReference type="CDD" id="cd18186">
    <property type="entry name" value="BTB_POZ_ZBTB_KLHL-like"/>
    <property type="match status" value="1"/>
</dbReference>
<dbReference type="PROSITE" id="PS50097">
    <property type="entry name" value="BTB"/>
    <property type="match status" value="1"/>
</dbReference>
<dbReference type="SUPFAM" id="SSF54695">
    <property type="entry name" value="POZ domain"/>
    <property type="match status" value="1"/>
</dbReference>
<evidence type="ECO:0000259" key="2">
    <source>
        <dbReference type="PROSITE" id="PS50097"/>
    </source>
</evidence>
<dbReference type="SMART" id="SM00225">
    <property type="entry name" value="BTB"/>
    <property type="match status" value="1"/>
</dbReference>
<evidence type="ECO:0000256" key="1">
    <source>
        <dbReference type="SAM" id="MobiDB-lite"/>
    </source>
</evidence>
<feature type="region of interest" description="Disordered" evidence="1">
    <location>
        <begin position="361"/>
        <end position="392"/>
    </location>
</feature>
<feature type="compositionally biased region" description="Polar residues" evidence="1">
    <location>
        <begin position="214"/>
        <end position="224"/>
    </location>
</feature>
<dbReference type="EnsemblMetazoa" id="G5624.9">
    <property type="protein sequence ID" value="G5624.9:cds"/>
    <property type="gene ID" value="G5624"/>
</dbReference>
<keyword evidence="4" id="KW-1185">Reference proteome</keyword>
<feature type="compositionally biased region" description="Basic and acidic residues" evidence="1">
    <location>
        <begin position="161"/>
        <end position="172"/>
    </location>
</feature>
<name>A0A8W8NCV5_MAGGI</name>
<feature type="compositionally biased region" description="Low complexity" evidence="1">
    <location>
        <begin position="177"/>
        <end position="188"/>
    </location>
</feature>
<reference evidence="3" key="1">
    <citation type="submission" date="2022-08" db="UniProtKB">
        <authorList>
            <consortium name="EnsemblMetazoa"/>
        </authorList>
    </citation>
    <scope>IDENTIFICATION</scope>
    <source>
        <strain evidence="3">05x7-T-G4-1.051#20</strain>
    </source>
</reference>
<dbReference type="Gene3D" id="3.30.710.10">
    <property type="entry name" value="Potassium Channel Kv1.1, Chain A"/>
    <property type="match status" value="1"/>
</dbReference>
<protein>
    <recommendedName>
        <fullName evidence="2">BTB domain-containing protein</fullName>
    </recommendedName>
</protein>
<feature type="region of interest" description="Disordered" evidence="1">
    <location>
        <begin position="161"/>
        <end position="224"/>
    </location>
</feature>